<sequence>MQFQTSYLLCIDITSVQFLKEHFLVESLLVELMISYRVLMTNYHNKSKQFSLAYIVLLYGYLHALSKVVAASRIPPMIGSFVKRDNLSPCLPLPILIQSKCRSTLFSTSLCIQFAIFPD</sequence>
<organism evidence="2">
    <name type="scientific">Rhizophagus irregularis (strain DAOM 181602 / DAOM 197198 / MUCL 43194)</name>
    <name type="common">Arbuscular mycorrhizal fungus</name>
    <name type="synonym">Glomus intraradices</name>
    <dbReference type="NCBI Taxonomy" id="747089"/>
    <lineage>
        <taxon>Eukaryota</taxon>
        <taxon>Fungi</taxon>
        <taxon>Fungi incertae sedis</taxon>
        <taxon>Mucoromycota</taxon>
        <taxon>Glomeromycotina</taxon>
        <taxon>Glomeromycetes</taxon>
        <taxon>Glomerales</taxon>
        <taxon>Glomeraceae</taxon>
        <taxon>Rhizophagus</taxon>
    </lineage>
</organism>
<reference evidence="2" key="1">
    <citation type="submission" date="2013-07" db="EMBL/GenBank/DDBJ databases">
        <title>The genome of an arbuscular mycorrhizal fungus provides insights into the evolution of the oldest plant symbiosis.</title>
        <authorList>
            <consortium name="DOE Joint Genome Institute"/>
            <person name="Tisserant E."/>
            <person name="Malbreil M."/>
            <person name="Kuo A."/>
            <person name="Kohler A."/>
            <person name="Symeonidi A."/>
            <person name="Balestrini R."/>
            <person name="Charron P."/>
            <person name="Duensing N."/>
            <person name="Frei-dit-Frey N."/>
            <person name="Gianinazzi-Pearson V."/>
            <person name="Gilbert B."/>
            <person name="Handa Y."/>
            <person name="Hijri M."/>
            <person name="Kaul R."/>
            <person name="Kawaguchi M."/>
            <person name="Krajinski F."/>
            <person name="Lammers P."/>
            <person name="Lapierre D."/>
            <person name="Masclaux F.G."/>
            <person name="Murat C."/>
            <person name="Morin E."/>
            <person name="Ndikumana S."/>
            <person name="Pagni M."/>
            <person name="Petitpierre D."/>
            <person name="Requena N."/>
            <person name="Rosikiewicz P."/>
            <person name="Riley R."/>
            <person name="Saito K."/>
            <person name="San Clemente H."/>
            <person name="Shapiro H."/>
            <person name="van Tuinen D."/>
            <person name="Becard G."/>
            <person name="Bonfante P."/>
            <person name="Paszkowski U."/>
            <person name="Shachar-Hill Y."/>
            <person name="Young J.P."/>
            <person name="Sanders I.R."/>
            <person name="Henrissat B."/>
            <person name="Rensing S.A."/>
            <person name="Grigoriev I.V."/>
            <person name="Corradi N."/>
            <person name="Roux C."/>
            <person name="Martin F."/>
        </authorList>
    </citation>
    <scope>NUCLEOTIDE SEQUENCE</scope>
    <source>
        <strain evidence="2">DAOM 197198</strain>
    </source>
</reference>
<gene>
    <name evidence="2" type="ORF">GLOINDRAFT_84065</name>
</gene>
<feature type="transmembrane region" description="Helical" evidence="1">
    <location>
        <begin position="51"/>
        <end position="70"/>
    </location>
</feature>
<dbReference type="EMBL" id="KI278132">
    <property type="protein sequence ID" value="ESA19571.1"/>
    <property type="molecule type" value="Genomic_DNA"/>
</dbReference>
<proteinExistence type="predicted"/>
<accession>U9UVH2</accession>
<dbReference type="VEuPathDB" id="FungiDB:RhiirFUN_007956"/>
<keyword evidence="1" id="KW-1133">Transmembrane helix</keyword>
<dbReference type="AlphaFoldDB" id="U9UVH2"/>
<evidence type="ECO:0000256" key="1">
    <source>
        <dbReference type="SAM" id="Phobius"/>
    </source>
</evidence>
<dbReference type="HOGENOM" id="CLU_2062681_0_0_1"/>
<protein>
    <submittedName>
        <fullName evidence="2">Uncharacterized protein</fullName>
    </submittedName>
</protein>
<evidence type="ECO:0000313" key="2">
    <source>
        <dbReference type="EMBL" id="ESA19571.1"/>
    </source>
</evidence>
<keyword evidence="1" id="KW-0812">Transmembrane</keyword>
<name>U9UVH2_RHIID</name>
<keyword evidence="1" id="KW-0472">Membrane</keyword>